<feature type="transmembrane region" description="Helical" evidence="7">
    <location>
        <begin position="69"/>
        <end position="91"/>
    </location>
</feature>
<evidence type="ECO:0000259" key="8">
    <source>
        <dbReference type="PROSITE" id="PS51837"/>
    </source>
</evidence>
<evidence type="ECO:0000256" key="5">
    <source>
        <dbReference type="ARBA" id="ARBA00023136"/>
    </source>
</evidence>
<dbReference type="SMART" id="SM00714">
    <property type="entry name" value="LITAF"/>
    <property type="match status" value="1"/>
</dbReference>
<evidence type="ECO:0000256" key="6">
    <source>
        <dbReference type="SAM" id="MobiDB-lite"/>
    </source>
</evidence>
<dbReference type="AlphaFoldDB" id="A0A1R2AW92"/>
<keyword evidence="10" id="KW-1185">Reference proteome</keyword>
<keyword evidence="5 7" id="KW-0472">Membrane</keyword>
<evidence type="ECO:0000256" key="3">
    <source>
        <dbReference type="ARBA" id="ARBA00022723"/>
    </source>
</evidence>
<evidence type="ECO:0000256" key="4">
    <source>
        <dbReference type="ARBA" id="ARBA00022833"/>
    </source>
</evidence>
<keyword evidence="7" id="KW-0812">Transmembrane</keyword>
<comment type="caution">
    <text evidence="9">The sequence shown here is derived from an EMBL/GenBank/DDBJ whole genome shotgun (WGS) entry which is preliminary data.</text>
</comment>
<name>A0A1R2AW92_9CILI</name>
<evidence type="ECO:0000313" key="9">
    <source>
        <dbReference type="EMBL" id="OMJ68660.1"/>
    </source>
</evidence>
<dbReference type="GO" id="GO:0016020">
    <property type="term" value="C:membrane"/>
    <property type="evidence" value="ECO:0007669"/>
    <property type="project" value="UniProtKB-SubCell"/>
</dbReference>
<keyword evidence="4" id="KW-0862">Zinc</keyword>
<comment type="similarity">
    <text evidence="2">Belongs to the CDIP1/LITAF family.</text>
</comment>
<organism evidence="9 10">
    <name type="scientific">Stentor coeruleus</name>
    <dbReference type="NCBI Taxonomy" id="5963"/>
    <lineage>
        <taxon>Eukaryota</taxon>
        <taxon>Sar</taxon>
        <taxon>Alveolata</taxon>
        <taxon>Ciliophora</taxon>
        <taxon>Postciliodesmatophora</taxon>
        <taxon>Heterotrichea</taxon>
        <taxon>Heterotrichida</taxon>
        <taxon>Stentoridae</taxon>
        <taxon>Stentor</taxon>
    </lineage>
</organism>
<dbReference type="PANTHER" id="PTHR23292:SF6">
    <property type="entry name" value="FI16602P1-RELATED"/>
    <property type="match status" value="1"/>
</dbReference>
<evidence type="ECO:0000313" key="10">
    <source>
        <dbReference type="Proteomes" id="UP000187209"/>
    </source>
</evidence>
<keyword evidence="7" id="KW-1133">Transmembrane helix</keyword>
<dbReference type="PANTHER" id="PTHR23292">
    <property type="entry name" value="LIPOPOLYSACCHARIDE-INDUCED TUMOR NECROSIS FACTOR-ALPHA FACTOR"/>
    <property type="match status" value="1"/>
</dbReference>
<dbReference type="Pfam" id="PF10601">
    <property type="entry name" value="zf-LITAF-like"/>
    <property type="match status" value="1"/>
</dbReference>
<evidence type="ECO:0000256" key="1">
    <source>
        <dbReference type="ARBA" id="ARBA00004170"/>
    </source>
</evidence>
<dbReference type="EMBL" id="MPUH01001298">
    <property type="protein sequence ID" value="OMJ68660.1"/>
    <property type="molecule type" value="Genomic_DNA"/>
</dbReference>
<dbReference type="Proteomes" id="UP000187209">
    <property type="component" value="Unassembled WGS sequence"/>
</dbReference>
<dbReference type="OrthoDB" id="4713066at2759"/>
<gene>
    <name evidence="9" type="ORF">SteCoe_33836</name>
</gene>
<protein>
    <recommendedName>
        <fullName evidence="8">LITAF domain-containing protein</fullName>
    </recommendedName>
</protein>
<dbReference type="InterPro" id="IPR006629">
    <property type="entry name" value="LITAF"/>
</dbReference>
<evidence type="ECO:0000256" key="2">
    <source>
        <dbReference type="ARBA" id="ARBA00005975"/>
    </source>
</evidence>
<keyword evidence="3" id="KW-0479">Metal-binding</keyword>
<feature type="region of interest" description="Disordered" evidence="6">
    <location>
        <begin position="1"/>
        <end position="29"/>
    </location>
</feature>
<proteinExistence type="inferred from homology"/>
<sequence length="116" mass="13367">MSQANNSRYPPAYDPEIASSAPPLHNESRIERQPYYGYQEESVGNTPRQFYCPNCNRFNWSKVSNKSGLFTWLMCTYLCLIGCWLCCYLPFCIKKCQDTVHSCVVCDENFAIVTPI</sequence>
<dbReference type="PROSITE" id="PS51837">
    <property type="entry name" value="LITAF"/>
    <property type="match status" value="1"/>
</dbReference>
<dbReference type="InterPro" id="IPR037519">
    <property type="entry name" value="LITAF_fam"/>
</dbReference>
<comment type="subcellular location">
    <subcellularLocation>
        <location evidence="1">Membrane</location>
        <topology evidence="1">Peripheral membrane protein</topology>
    </subcellularLocation>
</comment>
<reference evidence="9 10" key="1">
    <citation type="submission" date="2016-11" db="EMBL/GenBank/DDBJ databases">
        <title>The macronuclear genome of Stentor coeruleus: a giant cell with tiny introns.</title>
        <authorList>
            <person name="Slabodnick M."/>
            <person name="Ruby J.G."/>
            <person name="Reiff S.B."/>
            <person name="Swart E.C."/>
            <person name="Gosai S."/>
            <person name="Prabakaran S."/>
            <person name="Witkowska E."/>
            <person name="Larue G.E."/>
            <person name="Fisher S."/>
            <person name="Freeman R.M."/>
            <person name="Gunawardena J."/>
            <person name="Chu W."/>
            <person name="Stover N.A."/>
            <person name="Gregory B.D."/>
            <person name="Nowacki M."/>
            <person name="Derisi J."/>
            <person name="Roy S.W."/>
            <person name="Marshall W.F."/>
            <person name="Sood P."/>
        </authorList>
    </citation>
    <scope>NUCLEOTIDE SEQUENCE [LARGE SCALE GENOMIC DNA]</scope>
    <source>
        <strain evidence="9">WM001</strain>
    </source>
</reference>
<evidence type="ECO:0000256" key="7">
    <source>
        <dbReference type="SAM" id="Phobius"/>
    </source>
</evidence>
<feature type="domain" description="LITAF" evidence="8">
    <location>
        <begin position="32"/>
        <end position="115"/>
    </location>
</feature>
<accession>A0A1R2AW92</accession>
<dbReference type="GO" id="GO:0008270">
    <property type="term" value="F:zinc ion binding"/>
    <property type="evidence" value="ECO:0007669"/>
    <property type="project" value="TreeGrafter"/>
</dbReference>